<evidence type="ECO:0000313" key="1">
    <source>
        <dbReference type="EMBL" id="QEG41429.1"/>
    </source>
</evidence>
<dbReference type="AlphaFoldDB" id="A0A5B9QTZ5"/>
<dbReference type="Proteomes" id="UP000325286">
    <property type="component" value="Chromosome"/>
</dbReference>
<name>A0A5B9QTZ5_9BACT</name>
<gene>
    <name evidence="1" type="ORF">UC8_34500</name>
</gene>
<dbReference type="KEGG" id="rul:UC8_34500"/>
<dbReference type="EMBL" id="CP042914">
    <property type="protein sequence ID" value="QEG41429.1"/>
    <property type="molecule type" value="Genomic_DNA"/>
</dbReference>
<accession>A0A5B9QTZ5</accession>
<sequence length="120" mass="13716">MHKPHPWASFLVLREMSFINNLAKISSCEAVNDRKISRRLQLIFRSSNLPVDHREPLATIGFLAPQLVVPHASRIRAKTVDRQTARSRTRLHPMVLSRTQPTGNQSNLILIARAYLRKEG</sequence>
<protein>
    <submittedName>
        <fullName evidence="1">Uncharacterized protein</fullName>
    </submittedName>
</protein>
<organism evidence="1 2">
    <name type="scientific">Roseimaritima ulvae</name>
    <dbReference type="NCBI Taxonomy" id="980254"/>
    <lineage>
        <taxon>Bacteria</taxon>
        <taxon>Pseudomonadati</taxon>
        <taxon>Planctomycetota</taxon>
        <taxon>Planctomycetia</taxon>
        <taxon>Pirellulales</taxon>
        <taxon>Pirellulaceae</taxon>
        <taxon>Roseimaritima</taxon>
    </lineage>
</organism>
<reference evidence="1 2" key="1">
    <citation type="submission" date="2019-08" db="EMBL/GenBank/DDBJ databases">
        <title>Deep-cultivation of Planctomycetes and their phenomic and genomic characterization uncovers novel biology.</title>
        <authorList>
            <person name="Wiegand S."/>
            <person name="Jogler M."/>
            <person name="Boedeker C."/>
            <person name="Pinto D."/>
            <person name="Vollmers J."/>
            <person name="Rivas-Marin E."/>
            <person name="Kohn T."/>
            <person name="Peeters S.H."/>
            <person name="Heuer A."/>
            <person name="Rast P."/>
            <person name="Oberbeckmann S."/>
            <person name="Bunk B."/>
            <person name="Jeske O."/>
            <person name="Meyerdierks A."/>
            <person name="Storesund J.E."/>
            <person name="Kallscheuer N."/>
            <person name="Luecker S."/>
            <person name="Lage O.M."/>
            <person name="Pohl T."/>
            <person name="Merkel B.J."/>
            <person name="Hornburger P."/>
            <person name="Mueller R.-W."/>
            <person name="Bruemmer F."/>
            <person name="Labrenz M."/>
            <person name="Spormann A.M."/>
            <person name="Op den Camp H."/>
            <person name="Overmann J."/>
            <person name="Amann R."/>
            <person name="Jetten M.S.M."/>
            <person name="Mascher T."/>
            <person name="Medema M.H."/>
            <person name="Devos D.P."/>
            <person name="Kaster A.-K."/>
            <person name="Ovreas L."/>
            <person name="Rohde M."/>
            <person name="Galperin M.Y."/>
            <person name="Jogler C."/>
        </authorList>
    </citation>
    <scope>NUCLEOTIDE SEQUENCE [LARGE SCALE GENOMIC DNA]</scope>
    <source>
        <strain evidence="1 2">UC8</strain>
    </source>
</reference>
<evidence type="ECO:0000313" key="2">
    <source>
        <dbReference type="Proteomes" id="UP000325286"/>
    </source>
</evidence>
<proteinExistence type="predicted"/>
<keyword evidence="2" id="KW-1185">Reference proteome</keyword>